<gene>
    <name evidence="8" type="ORF">KCMC57_35950</name>
</gene>
<keyword evidence="5 6" id="KW-0472">Membrane</keyword>
<feature type="transmembrane region" description="Helical" evidence="6">
    <location>
        <begin position="197"/>
        <end position="215"/>
    </location>
</feature>
<comment type="subcellular location">
    <subcellularLocation>
        <location evidence="1">Membrane</location>
        <topology evidence="1">Multi-pass membrane protein</topology>
    </subcellularLocation>
</comment>
<dbReference type="SUPFAM" id="SSF161111">
    <property type="entry name" value="Cation efflux protein transmembrane domain-like"/>
    <property type="match status" value="1"/>
</dbReference>
<feature type="transmembrane region" description="Helical" evidence="6">
    <location>
        <begin position="172"/>
        <end position="191"/>
    </location>
</feature>
<proteinExistence type="predicted"/>
<organism evidence="8">
    <name type="scientific">Kitasatospora sp. CMC57</name>
    <dbReference type="NCBI Taxonomy" id="3231513"/>
    <lineage>
        <taxon>Bacteria</taxon>
        <taxon>Bacillati</taxon>
        <taxon>Actinomycetota</taxon>
        <taxon>Actinomycetes</taxon>
        <taxon>Kitasatosporales</taxon>
        <taxon>Streptomycetaceae</taxon>
        <taxon>Kitasatospora</taxon>
    </lineage>
</organism>
<evidence type="ECO:0000256" key="5">
    <source>
        <dbReference type="ARBA" id="ARBA00023136"/>
    </source>
</evidence>
<dbReference type="RefSeq" id="WP_407989603.1">
    <property type="nucleotide sequence ID" value="NZ_AP035881.2"/>
</dbReference>
<dbReference type="GO" id="GO:0006829">
    <property type="term" value="P:zinc ion transport"/>
    <property type="evidence" value="ECO:0007669"/>
    <property type="project" value="InterPro"/>
</dbReference>
<dbReference type="Gene3D" id="3.30.70.1350">
    <property type="entry name" value="Cation efflux protein, cytoplasmic domain"/>
    <property type="match status" value="1"/>
</dbReference>
<feature type="transmembrane region" description="Helical" evidence="6">
    <location>
        <begin position="79"/>
        <end position="97"/>
    </location>
</feature>
<evidence type="ECO:0000256" key="2">
    <source>
        <dbReference type="ARBA" id="ARBA00022448"/>
    </source>
</evidence>
<evidence type="ECO:0000256" key="1">
    <source>
        <dbReference type="ARBA" id="ARBA00004141"/>
    </source>
</evidence>
<dbReference type="PANTHER" id="PTHR13414:SF9">
    <property type="entry name" value="PROTON-COUPLED ZINC ANTIPORTER SLC30A9, MITOCHONDRIAL"/>
    <property type="match status" value="1"/>
</dbReference>
<dbReference type="Gene3D" id="1.20.1510.10">
    <property type="entry name" value="Cation efflux protein transmembrane domain"/>
    <property type="match status" value="1"/>
</dbReference>
<evidence type="ECO:0000256" key="4">
    <source>
        <dbReference type="ARBA" id="ARBA00022989"/>
    </source>
</evidence>
<dbReference type="SUPFAM" id="SSF160240">
    <property type="entry name" value="Cation efflux protein cytoplasmic domain-like"/>
    <property type="match status" value="1"/>
</dbReference>
<sequence>MGSNEAGESLGTVIVAGLCNLGIALAKAVAGVVSGSGAMLSEAAHSFADTATELLLYFSIKRGSRPADDTHPFGHGREGYLWALLASVATFVGGAVFSVNDGIHTLRDGEDLGSPTLSYIVLAVAFLLEGVSLRRAVLQVRAESARIGAETGEYLRHTPDTAVKAVFLEDSAALTGLLLAFGGLLGAHLTGSPVWDGVASLLIGALLAWVAYVLARDNSSLLIGRSLPQPMEDRIERTIRRQPHVDAVLDLITILHGPKEVLVAAKVTFSQLATAAEIEHACETAERAVRAAFPSVTRIYLDPTPGQARAEPGTAAGHLEGS</sequence>
<accession>A0AB33K402</accession>
<evidence type="ECO:0000256" key="3">
    <source>
        <dbReference type="ARBA" id="ARBA00022692"/>
    </source>
</evidence>
<protein>
    <submittedName>
        <fullName evidence="8">Cation diffusion facilitator family transporter</fullName>
    </submittedName>
</protein>
<dbReference type="Pfam" id="PF01545">
    <property type="entry name" value="Cation_efflux"/>
    <property type="match status" value="1"/>
</dbReference>
<keyword evidence="3 6" id="KW-0812">Transmembrane</keyword>
<keyword evidence="2" id="KW-0813">Transport</keyword>
<evidence type="ECO:0000313" key="8">
    <source>
        <dbReference type="EMBL" id="BFP47227.1"/>
    </source>
</evidence>
<dbReference type="InterPro" id="IPR040177">
    <property type="entry name" value="SLC30A9"/>
</dbReference>
<dbReference type="InterPro" id="IPR058533">
    <property type="entry name" value="Cation_efflux_TM"/>
</dbReference>
<dbReference type="AlphaFoldDB" id="A0AB33K402"/>
<dbReference type="PANTHER" id="PTHR13414">
    <property type="entry name" value="HUEL-CATION TRANSPORTER"/>
    <property type="match status" value="1"/>
</dbReference>
<dbReference type="InterPro" id="IPR027469">
    <property type="entry name" value="Cation_efflux_TMD_sf"/>
</dbReference>
<keyword evidence="4 6" id="KW-1133">Transmembrane helix</keyword>
<dbReference type="GO" id="GO:0008324">
    <property type="term" value="F:monoatomic cation transmembrane transporter activity"/>
    <property type="evidence" value="ECO:0007669"/>
    <property type="project" value="InterPro"/>
</dbReference>
<dbReference type="InterPro" id="IPR036837">
    <property type="entry name" value="Cation_efflux_CTD_sf"/>
</dbReference>
<feature type="domain" description="Cation efflux protein transmembrane" evidence="7">
    <location>
        <begin position="13"/>
        <end position="223"/>
    </location>
</feature>
<dbReference type="EMBL" id="AP035881">
    <property type="protein sequence ID" value="BFP47227.1"/>
    <property type="molecule type" value="Genomic_DNA"/>
</dbReference>
<name>A0AB33K402_9ACTN</name>
<evidence type="ECO:0000256" key="6">
    <source>
        <dbReference type="SAM" id="Phobius"/>
    </source>
</evidence>
<reference evidence="8" key="1">
    <citation type="submission" date="2024-07" db="EMBL/GenBank/DDBJ databases">
        <title>Complete genome sequences of cellulolytic bacteria, Kitasatospora sp. CMC57 and Streptomyces sp. CMC78, isolated from Japanese agricultural soil.</title>
        <authorList>
            <person name="Hashimoto T."/>
            <person name="Ito M."/>
            <person name="Iwamoto M."/>
            <person name="Fukahori D."/>
            <person name="Shoda T."/>
            <person name="Sakoda M."/>
            <person name="Morohoshi T."/>
            <person name="Mitsuboshi M."/>
            <person name="Nishizawa T."/>
        </authorList>
    </citation>
    <scope>NUCLEOTIDE SEQUENCE</scope>
    <source>
        <strain evidence="8">CMC57</strain>
    </source>
</reference>
<evidence type="ECO:0000259" key="7">
    <source>
        <dbReference type="Pfam" id="PF01545"/>
    </source>
</evidence>
<dbReference type="GO" id="GO:0016020">
    <property type="term" value="C:membrane"/>
    <property type="evidence" value="ECO:0007669"/>
    <property type="project" value="UniProtKB-SubCell"/>
</dbReference>
<dbReference type="NCBIfam" id="TIGR01297">
    <property type="entry name" value="CDF"/>
    <property type="match status" value="1"/>
</dbReference>
<feature type="transmembrane region" description="Helical" evidence="6">
    <location>
        <begin position="117"/>
        <end position="137"/>
    </location>
</feature>
<dbReference type="InterPro" id="IPR002524">
    <property type="entry name" value="Cation_efflux"/>
</dbReference>